<dbReference type="Pfam" id="PF03140">
    <property type="entry name" value="DUF247"/>
    <property type="match status" value="1"/>
</dbReference>
<keyword evidence="1" id="KW-0472">Membrane</keyword>
<dbReference type="OMA" id="AFEECHF"/>
<dbReference type="AlphaFoldDB" id="A0A2P6QK74"/>
<dbReference type="Proteomes" id="UP000238479">
    <property type="component" value="Chromosome 5"/>
</dbReference>
<comment type="caution">
    <text evidence="2">The sequence shown here is derived from an EMBL/GenBank/DDBJ whole genome shotgun (WGS) entry which is preliminary data.</text>
</comment>
<reference evidence="2 3" key="1">
    <citation type="journal article" date="2018" name="Nat. Genet.">
        <title>The Rosa genome provides new insights in the design of modern roses.</title>
        <authorList>
            <person name="Bendahmane M."/>
        </authorList>
    </citation>
    <scope>NUCLEOTIDE SEQUENCE [LARGE SCALE GENOMIC DNA]</scope>
    <source>
        <strain evidence="3">cv. Old Blush</strain>
    </source>
</reference>
<keyword evidence="1" id="KW-0812">Transmembrane</keyword>
<dbReference type="STRING" id="74649.A0A2P6QK74"/>
<keyword evidence="3" id="KW-1185">Reference proteome</keyword>
<dbReference type="PANTHER" id="PTHR31170">
    <property type="entry name" value="BNAC04G53230D PROTEIN"/>
    <property type="match status" value="1"/>
</dbReference>
<dbReference type="EMBL" id="PDCK01000043">
    <property type="protein sequence ID" value="PRQ34566.1"/>
    <property type="molecule type" value="Genomic_DNA"/>
</dbReference>
<evidence type="ECO:0000313" key="2">
    <source>
        <dbReference type="EMBL" id="PRQ34566.1"/>
    </source>
</evidence>
<sequence>MIAFEQCYYNYLPLITSYVVLMTNLIHSSKDLELLYGKGIVAYSMTSPQFGWFSYVDLFEKVQDYYENQLDKCLPRPKRYEWIKILKRDYFSTPWKVLSLIAAFILLVLTLLQTIYTLLGKLQSLASRLTK</sequence>
<dbReference type="PANTHER" id="PTHR31170:SF25">
    <property type="entry name" value="BNAA09G04570D PROTEIN"/>
    <property type="match status" value="1"/>
</dbReference>
<organism evidence="2 3">
    <name type="scientific">Rosa chinensis</name>
    <name type="common">China rose</name>
    <dbReference type="NCBI Taxonomy" id="74649"/>
    <lineage>
        <taxon>Eukaryota</taxon>
        <taxon>Viridiplantae</taxon>
        <taxon>Streptophyta</taxon>
        <taxon>Embryophyta</taxon>
        <taxon>Tracheophyta</taxon>
        <taxon>Spermatophyta</taxon>
        <taxon>Magnoliopsida</taxon>
        <taxon>eudicotyledons</taxon>
        <taxon>Gunneridae</taxon>
        <taxon>Pentapetalae</taxon>
        <taxon>rosids</taxon>
        <taxon>fabids</taxon>
        <taxon>Rosales</taxon>
        <taxon>Rosaceae</taxon>
        <taxon>Rosoideae</taxon>
        <taxon>Rosoideae incertae sedis</taxon>
        <taxon>Rosa</taxon>
    </lineage>
</organism>
<accession>A0A2P6QK74</accession>
<gene>
    <name evidence="2" type="ORF">RchiOBHm_Chr5g0070431</name>
</gene>
<keyword evidence="1" id="KW-1133">Transmembrane helix</keyword>
<dbReference type="InterPro" id="IPR004158">
    <property type="entry name" value="DUF247_pln"/>
</dbReference>
<name>A0A2P6QK74_ROSCH</name>
<dbReference type="Gramene" id="PRQ34566">
    <property type="protein sequence ID" value="PRQ34566"/>
    <property type="gene ID" value="RchiOBHm_Chr5g0070431"/>
</dbReference>
<proteinExistence type="predicted"/>
<feature type="transmembrane region" description="Helical" evidence="1">
    <location>
        <begin position="97"/>
        <end position="119"/>
    </location>
</feature>
<evidence type="ECO:0000256" key="1">
    <source>
        <dbReference type="SAM" id="Phobius"/>
    </source>
</evidence>
<evidence type="ECO:0000313" key="3">
    <source>
        <dbReference type="Proteomes" id="UP000238479"/>
    </source>
</evidence>
<protein>
    <submittedName>
        <fullName evidence="2">Uncharacterized protein</fullName>
    </submittedName>
</protein>
<feature type="transmembrane region" description="Helical" evidence="1">
    <location>
        <begin position="7"/>
        <end position="26"/>
    </location>
</feature>